<evidence type="ECO:0000313" key="5">
    <source>
        <dbReference type="EMBL" id="QNI30182.1"/>
    </source>
</evidence>
<dbReference type="GO" id="GO:0006508">
    <property type="term" value="P:proteolysis"/>
    <property type="evidence" value="ECO:0007669"/>
    <property type="project" value="UniProtKB-KW"/>
</dbReference>
<proteinExistence type="inferred from homology"/>
<evidence type="ECO:0000313" key="6">
    <source>
        <dbReference type="Proteomes" id="UP000515312"/>
    </source>
</evidence>
<dbReference type="EMBL" id="CP060394">
    <property type="protein sequence ID" value="QNI30182.1"/>
    <property type="molecule type" value="Genomic_DNA"/>
</dbReference>
<dbReference type="Gene3D" id="2.40.10.120">
    <property type="match status" value="1"/>
</dbReference>
<feature type="domain" description="PDZ" evidence="4">
    <location>
        <begin position="406"/>
        <end position="464"/>
    </location>
</feature>
<evidence type="ECO:0000256" key="1">
    <source>
        <dbReference type="ARBA" id="ARBA00010541"/>
    </source>
</evidence>
<organism evidence="5 6">
    <name type="scientific">Alloacidobacterium dinghuense</name>
    <dbReference type="NCBI Taxonomy" id="2763107"/>
    <lineage>
        <taxon>Bacteria</taxon>
        <taxon>Pseudomonadati</taxon>
        <taxon>Acidobacteriota</taxon>
        <taxon>Terriglobia</taxon>
        <taxon>Terriglobales</taxon>
        <taxon>Acidobacteriaceae</taxon>
        <taxon>Alloacidobacterium</taxon>
    </lineage>
</organism>
<dbReference type="PROSITE" id="PS50106">
    <property type="entry name" value="PDZ"/>
    <property type="match status" value="2"/>
</dbReference>
<dbReference type="PRINTS" id="PR00834">
    <property type="entry name" value="PROTEASES2C"/>
</dbReference>
<gene>
    <name evidence="5" type="ORF">H7849_13360</name>
</gene>
<dbReference type="SUPFAM" id="SSF50494">
    <property type="entry name" value="Trypsin-like serine proteases"/>
    <property type="match status" value="1"/>
</dbReference>
<dbReference type="SUPFAM" id="SSF50156">
    <property type="entry name" value="PDZ domain-like"/>
    <property type="match status" value="2"/>
</dbReference>
<dbReference type="SMART" id="SM00228">
    <property type="entry name" value="PDZ"/>
    <property type="match status" value="2"/>
</dbReference>
<dbReference type="InterPro" id="IPR009003">
    <property type="entry name" value="Peptidase_S1_PA"/>
</dbReference>
<evidence type="ECO:0000259" key="4">
    <source>
        <dbReference type="PROSITE" id="PS50106"/>
    </source>
</evidence>
<dbReference type="Pfam" id="PF13180">
    <property type="entry name" value="PDZ_2"/>
    <property type="match status" value="2"/>
</dbReference>
<dbReference type="KEGG" id="adin:H7849_13360"/>
<dbReference type="Gene3D" id="2.30.42.10">
    <property type="match status" value="2"/>
</dbReference>
<dbReference type="AlphaFoldDB" id="A0A7G8BCB2"/>
<evidence type="ECO:0000256" key="2">
    <source>
        <dbReference type="ARBA" id="ARBA00022670"/>
    </source>
</evidence>
<dbReference type="InterPro" id="IPR001478">
    <property type="entry name" value="PDZ"/>
</dbReference>
<keyword evidence="6" id="KW-1185">Reference proteome</keyword>
<comment type="similarity">
    <text evidence="1">Belongs to the peptidase S1C family.</text>
</comment>
<dbReference type="Proteomes" id="UP000515312">
    <property type="component" value="Chromosome"/>
</dbReference>
<evidence type="ECO:0000256" key="3">
    <source>
        <dbReference type="ARBA" id="ARBA00022801"/>
    </source>
</evidence>
<feature type="domain" description="PDZ" evidence="4">
    <location>
        <begin position="285"/>
        <end position="351"/>
    </location>
</feature>
<accession>A0A7G8BCB2</accession>
<dbReference type="Pfam" id="PF13365">
    <property type="entry name" value="Trypsin_2"/>
    <property type="match status" value="1"/>
</dbReference>
<dbReference type="GO" id="GO:0004252">
    <property type="term" value="F:serine-type endopeptidase activity"/>
    <property type="evidence" value="ECO:0007669"/>
    <property type="project" value="InterPro"/>
</dbReference>
<protein>
    <submittedName>
        <fullName evidence="5">Trypsin-like peptidase domain-containing protein</fullName>
    </submittedName>
</protein>
<reference evidence="5 6" key="1">
    <citation type="submission" date="2020-08" db="EMBL/GenBank/DDBJ databases">
        <title>Edaphobacter telluris sp. nov. and Acidobacterium dinghuensis sp. nov., two acidobacteria isolated from forest soil.</title>
        <authorList>
            <person name="Fu J."/>
            <person name="Qiu L."/>
        </authorList>
    </citation>
    <scope>NUCLEOTIDE SEQUENCE [LARGE SCALE GENOMIC DNA]</scope>
    <source>
        <strain evidence="5">4Y35</strain>
    </source>
</reference>
<sequence length="474" mass="50618">MRHGIVLTFVFASALYLQGQANPSPQPAAPSILQDYDQAIDAVAEKAMQSVVEIEVTGYGVPEHNDDNSTPQMLQRQRSLGSGVIVDPDGYIVTNNHVVNGAVRIRVIISPATVEMAPYHTSLARKQRVYEAKLIGTNHYADLAVIKIEEKNLPAMPLPNEQFHVRLGQSVLAIGAPQGLDHTVTKGIVSAIGRQPELDRPMVYVQTDAPINPGNSGGPLVDRNGNLIGINTFILSSGGGSEGLGFAIPEPVVRFAYNEIKAHGGVHPITIGAHAQTITPDLASGLKLPQDWGVIISDTDPGSPAETAGLHRGDVITAIDGIPIDSLPKYTAYMYLHPRGFPMQMKILRSGQPVTVTVMPIDAPPTVDSLSDLINPSTDLIASLGVFCIDLKGPLSDSMQTRSKTGILVAGLLSGEPATLADLEQGDLILTMNGKPVSDTAHLRQDLVNFKPGNAVVFEVERQGVIQYVAFEIE</sequence>
<dbReference type="RefSeq" id="WP_186739864.1">
    <property type="nucleotide sequence ID" value="NZ_CP060394.1"/>
</dbReference>
<dbReference type="PANTHER" id="PTHR22939:SF129">
    <property type="entry name" value="SERINE PROTEASE HTRA2, MITOCHONDRIAL"/>
    <property type="match status" value="1"/>
</dbReference>
<keyword evidence="2" id="KW-0645">Protease</keyword>
<dbReference type="InterPro" id="IPR036034">
    <property type="entry name" value="PDZ_sf"/>
</dbReference>
<keyword evidence="3" id="KW-0378">Hydrolase</keyword>
<dbReference type="InterPro" id="IPR001940">
    <property type="entry name" value="Peptidase_S1C"/>
</dbReference>
<name>A0A7G8BCB2_9BACT</name>
<dbReference type="PANTHER" id="PTHR22939">
    <property type="entry name" value="SERINE PROTEASE FAMILY S1C HTRA-RELATED"/>
    <property type="match status" value="1"/>
</dbReference>